<name>A0A1H8DUG9_9SPHN</name>
<keyword evidence="7" id="KW-1185">Reference proteome</keyword>
<dbReference type="Proteomes" id="UP000199206">
    <property type="component" value="Unassembled WGS sequence"/>
</dbReference>
<organism evidence="6 7">
    <name type="scientific">Sphingomonas gellani</name>
    <dbReference type="NCBI Taxonomy" id="1166340"/>
    <lineage>
        <taxon>Bacteria</taxon>
        <taxon>Pseudomonadati</taxon>
        <taxon>Pseudomonadota</taxon>
        <taxon>Alphaproteobacteria</taxon>
        <taxon>Sphingomonadales</taxon>
        <taxon>Sphingomonadaceae</taxon>
        <taxon>Sphingomonas</taxon>
    </lineage>
</organism>
<sequence>MSDGPIPDAGERLTSTPAGVRLATLESLTDGAARNFVLQMRAGRFHGFVVRRGERVWGYVDRCPHMGLPLAQVLDEYLTPDGQLIACSWHSALFEVEDGRCVGGPCSGQRLTTWPVAVVDGIVVTADAASA</sequence>
<dbReference type="InterPro" id="IPR036922">
    <property type="entry name" value="Rieske_2Fe-2S_sf"/>
</dbReference>
<keyword evidence="2" id="KW-0479">Metal-binding</keyword>
<evidence type="ECO:0000256" key="1">
    <source>
        <dbReference type="ARBA" id="ARBA00022714"/>
    </source>
</evidence>
<dbReference type="PROSITE" id="PS51296">
    <property type="entry name" value="RIESKE"/>
    <property type="match status" value="1"/>
</dbReference>
<proteinExistence type="predicted"/>
<keyword evidence="3" id="KW-0408">Iron</keyword>
<dbReference type="PANTHER" id="PTHR40261:SF1">
    <property type="entry name" value="RIESKE DOMAIN-CONTAINING PROTEIN"/>
    <property type="match status" value="1"/>
</dbReference>
<dbReference type="OrthoDB" id="9800776at2"/>
<dbReference type="InterPro" id="IPR017941">
    <property type="entry name" value="Rieske_2Fe-2S"/>
</dbReference>
<keyword evidence="6" id="KW-0560">Oxidoreductase</keyword>
<evidence type="ECO:0000259" key="5">
    <source>
        <dbReference type="PROSITE" id="PS51296"/>
    </source>
</evidence>
<gene>
    <name evidence="6" type="ORF">SAMN05192583_2059</name>
</gene>
<evidence type="ECO:0000313" key="7">
    <source>
        <dbReference type="Proteomes" id="UP000199206"/>
    </source>
</evidence>
<dbReference type="EMBL" id="FOCF01000004">
    <property type="protein sequence ID" value="SEN10786.1"/>
    <property type="molecule type" value="Genomic_DNA"/>
</dbReference>
<reference evidence="7" key="1">
    <citation type="submission" date="2016-10" db="EMBL/GenBank/DDBJ databases">
        <authorList>
            <person name="Varghese N."/>
            <person name="Submissions S."/>
        </authorList>
    </citation>
    <scope>NUCLEOTIDE SEQUENCE [LARGE SCALE GENOMIC DNA]</scope>
    <source>
        <strain evidence="7">S6-262</strain>
    </source>
</reference>
<evidence type="ECO:0000256" key="4">
    <source>
        <dbReference type="ARBA" id="ARBA00023014"/>
    </source>
</evidence>
<keyword evidence="1" id="KW-0001">2Fe-2S</keyword>
<evidence type="ECO:0000313" key="6">
    <source>
        <dbReference type="EMBL" id="SEN10786.1"/>
    </source>
</evidence>
<protein>
    <submittedName>
        <fullName evidence="6">Ferredoxin subunit of nitrite reductase or a ring-hydroxylating dioxygenase</fullName>
    </submittedName>
</protein>
<dbReference type="PANTHER" id="PTHR40261">
    <property type="match status" value="1"/>
</dbReference>
<evidence type="ECO:0000256" key="3">
    <source>
        <dbReference type="ARBA" id="ARBA00023004"/>
    </source>
</evidence>
<dbReference type="AlphaFoldDB" id="A0A1H8DUG9"/>
<accession>A0A1H8DUG9</accession>
<keyword evidence="4" id="KW-0411">Iron-sulfur</keyword>
<dbReference type="Gene3D" id="2.102.10.10">
    <property type="entry name" value="Rieske [2Fe-2S] iron-sulphur domain"/>
    <property type="match status" value="1"/>
</dbReference>
<evidence type="ECO:0000256" key="2">
    <source>
        <dbReference type="ARBA" id="ARBA00022723"/>
    </source>
</evidence>
<dbReference type="STRING" id="1166340.SAMN05192583_2059"/>
<dbReference type="GO" id="GO:0046872">
    <property type="term" value="F:metal ion binding"/>
    <property type="evidence" value="ECO:0007669"/>
    <property type="project" value="UniProtKB-KW"/>
</dbReference>
<keyword evidence="6" id="KW-0223">Dioxygenase</keyword>
<dbReference type="GO" id="GO:0051537">
    <property type="term" value="F:2 iron, 2 sulfur cluster binding"/>
    <property type="evidence" value="ECO:0007669"/>
    <property type="project" value="UniProtKB-KW"/>
</dbReference>
<dbReference type="RefSeq" id="WP_093665590.1">
    <property type="nucleotide sequence ID" value="NZ_FOCF01000004.1"/>
</dbReference>
<dbReference type="Pfam" id="PF00355">
    <property type="entry name" value="Rieske"/>
    <property type="match status" value="1"/>
</dbReference>
<dbReference type="SUPFAM" id="SSF50022">
    <property type="entry name" value="ISP domain"/>
    <property type="match status" value="1"/>
</dbReference>
<dbReference type="GO" id="GO:0051213">
    <property type="term" value="F:dioxygenase activity"/>
    <property type="evidence" value="ECO:0007669"/>
    <property type="project" value="UniProtKB-KW"/>
</dbReference>
<dbReference type="CDD" id="cd03467">
    <property type="entry name" value="Rieske"/>
    <property type="match status" value="1"/>
</dbReference>
<feature type="domain" description="Rieske" evidence="5">
    <location>
        <begin position="20"/>
        <end position="125"/>
    </location>
</feature>